<accession>A0A1A9Z5V6</accession>
<dbReference type="PIRSF" id="PIRSF000126">
    <property type="entry name" value="11-beta-HSD1"/>
    <property type="match status" value="1"/>
</dbReference>
<proteinExistence type="inferred from homology"/>
<reference evidence="6" key="1">
    <citation type="submission" date="2014-03" db="EMBL/GenBank/DDBJ databases">
        <authorList>
            <person name="Aksoy S."/>
            <person name="Warren W."/>
            <person name="Wilson R.K."/>
        </authorList>
    </citation>
    <scope>NUCLEOTIDE SEQUENCE [LARGE SCALE GENOMIC DNA]</scope>
    <source>
        <strain evidence="6">IAEA</strain>
    </source>
</reference>
<evidence type="ECO:0000256" key="2">
    <source>
        <dbReference type="ARBA" id="ARBA00022857"/>
    </source>
</evidence>
<dbReference type="InterPro" id="IPR036291">
    <property type="entry name" value="NAD(P)-bd_dom_sf"/>
</dbReference>
<dbReference type="InterPro" id="IPR051019">
    <property type="entry name" value="VLCFA-Steroid_DH"/>
</dbReference>
<name>A0A1A9Z5V6_GLOPL</name>
<evidence type="ECO:0000256" key="1">
    <source>
        <dbReference type="ARBA" id="ARBA00006484"/>
    </source>
</evidence>
<comment type="similarity">
    <text evidence="1 4">Belongs to the short-chain dehydrogenases/reductases (SDR) family.</text>
</comment>
<dbReference type="Pfam" id="PF00106">
    <property type="entry name" value="adh_short"/>
    <property type="match status" value="2"/>
</dbReference>
<dbReference type="Gene3D" id="3.40.50.720">
    <property type="entry name" value="NAD(P)-binding Rossmann-like Domain"/>
    <property type="match status" value="1"/>
</dbReference>
<sequence>MDFDSKCMRLIGTAAVSIVGYHIVAKLIPWLYLNIIGPKCLGPKINIRQMGSWAVVTGATDGIGKAYAKILAKHGLNIVLISRTLTKLEDVAKEIRKYLKIYLNLPSAIIPNVNSSVGEAFSVETKIIDVDFTHGPEIYDKIKQNIEGLNIGILVNNVGISYSYPQLFMDVVTQNPKFMRDIVAANVHSVTHMSALLLPQMIERKKGVVINVSSTAATIPQPMLAIYSATKAFVDKFSADLQAEYRSSGIIVQSVQPGFVVTNMSKLRQASVFAPSPDIFVTSALNTLGFCERTAGYLPHTLIQVVIRTISWLFCEQFVGQLIMKYLFKLNQIALRHKARKQQK</sequence>
<organism evidence="5 6">
    <name type="scientific">Glossina pallidipes</name>
    <name type="common">Tsetse fly</name>
    <dbReference type="NCBI Taxonomy" id="7398"/>
    <lineage>
        <taxon>Eukaryota</taxon>
        <taxon>Metazoa</taxon>
        <taxon>Ecdysozoa</taxon>
        <taxon>Arthropoda</taxon>
        <taxon>Hexapoda</taxon>
        <taxon>Insecta</taxon>
        <taxon>Pterygota</taxon>
        <taxon>Neoptera</taxon>
        <taxon>Endopterygota</taxon>
        <taxon>Diptera</taxon>
        <taxon>Brachycera</taxon>
        <taxon>Muscomorpha</taxon>
        <taxon>Hippoboscoidea</taxon>
        <taxon>Glossinidae</taxon>
        <taxon>Glossina</taxon>
    </lineage>
</organism>
<dbReference type="FunFam" id="3.40.50.720:FF:000137">
    <property type="entry name" value="Hydroxysteroid (17-beta) dehydrogenase 3"/>
    <property type="match status" value="1"/>
</dbReference>
<evidence type="ECO:0000313" key="5">
    <source>
        <dbReference type="EnsemblMetazoa" id="GPAI004785-PA"/>
    </source>
</evidence>
<keyword evidence="2" id="KW-0521">NADP</keyword>
<evidence type="ECO:0000256" key="4">
    <source>
        <dbReference type="RuleBase" id="RU000363"/>
    </source>
</evidence>
<dbReference type="VEuPathDB" id="VectorBase:GPAI004785"/>
<keyword evidence="3" id="KW-0560">Oxidoreductase</keyword>
<dbReference type="PANTHER" id="PTHR43899:SF13">
    <property type="entry name" value="RH59310P"/>
    <property type="match status" value="1"/>
</dbReference>
<dbReference type="Proteomes" id="UP000092445">
    <property type="component" value="Unassembled WGS sequence"/>
</dbReference>
<dbReference type="PRINTS" id="PR00080">
    <property type="entry name" value="SDRFAMILY"/>
</dbReference>
<evidence type="ECO:0000313" key="6">
    <source>
        <dbReference type="Proteomes" id="UP000092445"/>
    </source>
</evidence>
<dbReference type="CDD" id="cd05356">
    <property type="entry name" value="17beta-HSD1_like_SDR_c"/>
    <property type="match status" value="1"/>
</dbReference>
<dbReference type="EnsemblMetazoa" id="GPAI004785-RA">
    <property type="protein sequence ID" value="GPAI004785-PA"/>
    <property type="gene ID" value="GPAI004785"/>
</dbReference>
<evidence type="ECO:0000256" key="3">
    <source>
        <dbReference type="ARBA" id="ARBA00023002"/>
    </source>
</evidence>
<dbReference type="InterPro" id="IPR002347">
    <property type="entry name" value="SDR_fam"/>
</dbReference>
<dbReference type="STRING" id="7398.A0A1A9Z5V6"/>
<dbReference type="GO" id="GO:0016491">
    <property type="term" value="F:oxidoreductase activity"/>
    <property type="evidence" value="ECO:0007669"/>
    <property type="project" value="UniProtKB-KW"/>
</dbReference>
<dbReference type="GO" id="GO:0005783">
    <property type="term" value="C:endoplasmic reticulum"/>
    <property type="evidence" value="ECO:0007669"/>
    <property type="project" value="TreeGrafter"/>
</dbReference>
<dbReference type="PRINTS" id="PR00081">
    <property type="entry name" value="GDHRDH"/>
</dbReference>
<dbReference type="SUPFAM" id="SSF51735">
    <property type="entry name" value="NAD(P)-binding Rossmann-fold domains"/>
    <property type="match status" value="1"/>
</dbReference>
<keyword evidence="6" id="KW-1185">Reference proteome</keyword>
<dbReference type="PANTHER" id="PTHR43899">
    <property type="entry name" value="RH59310P"/>
    <property type="match status" value="1"/>
</dbReference>
<reference evidence="5" key="2">
    <citation type="submission" date="2020-05" db="UniProtKB">
        <authorList>
            <consortium name="EnsemblMetazoa"/>
        </authorList>
    </citation>
    <scope>IDENTIFICATION</scope>
    <source>
        <strain evidence="5">IAEA</strain>
    </source>
</reference>
<dbReference type="AlphaFoldDB" id="A0A1A9Z5V6"/>
<protein>
    <submittedName>
        <fullName evidence="5">Uncharacterized protein</fullName>
    </submittedName>
</protein>